<reference evidence="3" key="1">
    <citation type="submission" date="2017-04" db="EMBL/GenBank/DDBJ databases">
        <authorList>
            <person name="Varghese N."/>
            <person name="Submissions S."/>
        </authorList>
    </citation>
    <scope>NUCLEOTIDE SEQUENCE [LARGE SCALE GENOMIC DNA]</scope>
    <source>
        <strain evidence="3">VKM Ac-2121</strain>
    </source>
</reference>
<organism evidence="2 3">
    <name type="scientific">Rathayibacter oskolensis</name>
    <dbReference type="NCBI Taxonomy" id="1891671"/>
    <lineage>
        <taxon>Bacteria</taxon>
        <taxon>Bacillati</taxon>
        <taxon>Actinomycetota</taxon>
        <taxon>Actinomycetes</taxon>
        <taxon>Micrococcales</taxon>
        <taxon>Microbacteriaceae</taxon>
        <taxon>Rathayibacter</taxon>
    </lineage>
</organism>
<evidence type="ECO:0000313" key="2">
    <source>
        <dbReference type="EMBL" id="SMH45395.1"/>
    </source>
</evidence>
<feature type="transmembrane region" description="Helical" evidence="1">
    <location>
        <begin position="187"/>
        <end position="208"/>
    </location>
</feature>
<evidence type="ECO:0000313" key="3">
    <source>
        <dbReference type="Proteomes" id="UP000193711"/>
    </source>
</evidence>
<sequence length="281" mass="27938">MTTATVAFDAASGGWLVTRDGSSGREGPFRTQALAMSAASAGLAAAGGGTLLVQGRHGPVRLTRTIAPEARVAFTPHDALAAAEAGLGRIAGDQTTDSGDDALEKVLLIGPGAESRRAVSTANRWLDVLVIAAGLIGPALGIRLIDPGLDGGVAAIVLSTLSISGGVFVAFLIIVANGEHFASRSGAVGAALVLAGSLVLSNVLAIGVGQPTTLDQDGGLLANLQRVSRYGMPPDLKLAALAVTVVASVLLGGIAVYGPVGMVLSVACGALVGWRAHDLIS</sequence>
<feature type="transmembrane region" description="Helical" evidence="1">
    <location>
        <begin position="125"/>
        <end position="145"/>
    </location>
</feature>
<dbReference type="InterPro" id="IPR018691">
    <property type="entry name" value="DUF2188"/>
</dbReference>
<name>A0A1X7P4V2_9MICO</name>
<keyword evidence="1" id="KW-0472">Membrane</keyword>
<dbReference type="EMBL" id="FXBM01000002">
    <property type="protein sequence ID" value="SMH45395.1"/>
    <property type="molecule type" value="Genomic_DNA"/>
</dbReference>
<evidence type="ECO:0000256" key="1">
    <source>
        <dbReference type="SAM" id="Phobius"/>
    </source>
</evidence>
<dbReference type="Proteomes" id="UP000193711">
    <property type="component" value="Unassembled WGS sequence"/>
</dbReference>
<dbReference type="Pfam" id="PF09954">
    <property type="entry name" value="DUF2188"/>
    <property type="match status" value="1"/>
</dbReference>
<protein>
    <submittedName>
        <fullName evidence="2">Uncharacterized protein</fullName>
    </submittedName>
</protein>
<keyword evidence="1" id="KW-1133">Transmembrane helix</keyword>
<dbReference type="RefSeq" id="WP_085476915.1">
    <property type="nucleotide sequence ID" value="NZ_FXBM01000002.1"/>
</dbReference>
<gene>
    <name evidence="2" type="ORF">SAMN06295885_2532</name>
</gene>
<keyword evidence="3" id="KW-1185">Reference proteome</keyword>
<feature type="transmembrane region" description="Helical" evidence="1">
    <location>
        <begin position="239"/>
        <end position="272"/>
    </location>
</feature>
<proteinExistence type="predicted"/>
<feature type="transmembrane region" description="Helical" evidence="1">
    <location>
        <begin position="151"/>
        <end position="175"/>
    </location>
</feature>
<accession>A0A1X7P4V2</accession>
<keyword evidence="1" id="KW-0812">Transmembrane</keyword>
<dbReference type="AlphaFoldDB" id="A0A1X7P4V2"/>